<dbReference type="Pfam" id="PF16012">
    <property type="entry name" value="DUF4780"/>
    <property type="match status" value="1"/>
</dbReference>
<keyword evidence="4" id="KW-1185">Reference proteome</keyword>
<feature type="domain" description="DUF4780" evidence="2">
    <location>
        <begin position="133"/>
        <end position="206"/>
    </location>
</feature>
<dbReference type="AlphaFoldDB" id="A0AAW1KFZ2"/>
<dbReference type="InterPro" id="IPR031961">
    <property type="entry name" value="DUF4780"/>
</dbReference>
<evidence type="ECO:0000313" key="3">
    <source>
        <dbReference type="EMBL" id="KAK9717426.1"/>
    </source>
</evidence>
<feature type="region of interest" description="Disordered" evidence="1">
    <location>
        <begin position="71"/>
        <end position="122"/>
    </location>
</feature>
<dbReference type="EMBL" id="JASPKY010000241">
    <property type="protein sequence ID" value="KAK9717426.1"/>
    <property type="molecule type" value="Genomic_DNA"/>
</dbReference>
<proteinExistence type="predicted"/>
<evidence type="ECO:0000256" key="1">
    <source>
        <dbReference type="SAM" id="MobiDB-lite"/>
    </source>
</evidence>
<sequence length="206" mass="23107">MPSERSLQPPHREGTKAYTKISALRKKEQKKPTPLPDLEQPGGRDDPLRRGLSGAGCKWYLRYVNQGLAPEEARKKAEEHKTPGEQQTSSAVPKRKRKETTPTQGPGKKRKGSGKHTASIPTGGSYAMAVKRERIAILPKAYPETTLSADDQIAVEEAIVEEMFDGWEHKIQFAGIHFRPGLILVECESPHSAEWLRLKVPRLKNW</sequence>
<name>A0AAW1KFZ2_POPJA</name>
<evidence type="ECO:0000313" key="4">
    <source>
        <dbReference type="Proteomes" id="UP001458880"/>
    </source>
</evidence>
<accession>A0AAW1KFZ2</accession>
<protein>
    <recommendedName>
        <fullName evidence="2">DUF4780 domain-containing protein</fullName>
    </recommendedName>
</protein>
<evidence type="ECO:0000259" key="2">
    <source>
        <dbReference type="Pfam" id="PF16012"/>
    </source>
</evidence>
<reference evidence="3 4" key="1">
    <citation type="journal article" date="2024" name="BMC Genomics">
        <title>De novo assembly and annotation of Popillia japonica's genome with initial clues to its potential as an invasive pest.</title>
        <authorList>
            <person name="Cucini C."/>
            <person name="Boschi S."/>
            <person name="Funari R."/>
            <person name="Cardaioli E."/>
            <person name="Iannotti N."/>
            <person name="Marturano G."/>
            <person name="Paoli F."/>
            <person name="Bruttini M."/>
            <person name="Carapelli A."/>
            <person name="Frati F."/>
            <person name="Nardi F."/>
        </authorList>
    </citation>
    <scope>NUCLEOTIDE SEQUENCE [LARGE SCALE GENOMIC DNA]</scope>
    <source>
        <strain evidence="3">DMR45628</strain>
    </source>
</reference>
<feature type="region of interest" description="Disordered" evidence="1">
    <location>
        <begin position="1"/>
        <end position="52"/>
    </location>
</feature>
<comment type="caution">
    <text evidence="3">The sequence shown here is derived from an EMBL/GenBank/DDBJ whole genome shotgun (WGS) entry which is preliminary data.</text>
</comment>
<organism evidence="3 4">
    <name type="scientific">Popillia japonica</name>
    <name type="common">Japanese beetle</name>
    <dbReference type="NCBI Taxonomy" id="7064"/>
    <lineage>
        <taxon>Eukaryota</taxon>
        <taxon>Metazoa</taxon>
        <taxon>Ecdysozoa</taxon>
        <taxon>Arthropoda</taxon>
        <taxon>Hexapoda</taxon>
        <taxon>Insecta</taxon>
        <taxon>Pterygota</taxon>
        <taxon>Neoptera</taxon>
        <taxon>Endopterygota</taxon>
        <taxon>Coleoptera</taxon>
        <taxon>Polyphaga</taxon>
        <taxon>Scarabaeiformia</taxon>
        <taxon>Scarabaeidae</taxon>
        <taxon>Rutelinae</taxon>
        <taxon>Popillia</taxon>
    </lineage>
</organism>
<feature type="compositionally biased region" description="Basic and acidic residues" evidence="1">
    <location>
        <begin position="71"/>
        <end position="83"/>
    </location>
</feature>
<gene>
    <name evidence="3" type="ORF">QE152_g23755</name>
</gene>
<dbReference type="Proteomes" id="UP001458880">
    <property type="component" value="Unassembled WGS sequence"/>
</dbReference>